<comment type="caution">
    <text evidence="4">The sequence shown here is derived from an EMBL/GenBank/DDBJ whole genome shotgun (WGS) entry which is preliminary data.</text>
</comment>
<evidence type="ECO:0000259" key="3">
    <source>
        <dbReference type="Pfam" id="PF20432"/>
    </source>
</evidence>
<dbReference type="Pfam" id="PF20432">
    <property type="entry name" value="Xre-like-HTH"/>
    <property type="match status" value="1"/>
</dbReference>
<dbReference type="EMBL" id="REFR01000009">
    <property type="protein sequence ID" value="RMB11881.1"/>
    <property type="molecule type" value="Genomic_DNA"/>
</dbReference>
<feature type="region of interest" description="Disordered" evidence="1">
    <location>
        <begin position="1"/>
        <end position="33"/>
    </location>
</feature>
<dbReference type="InterPro" id="IPR024467">
    <property type="entry name" value="Xre/MbcA/ParS-like_toxin-bd"/>
</dbReference>
<dbReference type="RefSeq" id="WP_211332030.1">
    <property type="nucleotide sequence ID" value="NZ_REFR01000009.1"/>
</dbReference>
<feature type="domain" description="Antitoxin Xre/MbcA/ParS-like toxin-binding" evidence="2">
    <location>
        <begin position="99"/>
        <end position="150"/>
    </location>
</feature>
<evidence type="ECO:0000313" key="5">
    <source>
        <dbReference type="Proteomes" id="UP000271227"/>
    </source>
</evidence>
<accession>A0A3M0CQQ3</accession>
<dbReference type="AlphaFoldDB" id="A0A3M0CQQ3"/>
<dbReference type="InterPro" id="IPR046847">
    <property type="entry name" value="Xre-like_HTH"/>
</dbReference>
<gene>
    <name evidence="4" type="ORF">BXY39_0368</name>
</gene>
<protein>
    <submittedName>
        <fullName evidence="4">Uncharacterized protein DUF2384</fullName>
    </submittedName>
</protein>
<keyword evidence="5" id="KW-1185">Reference proteome</keyword>
<feature type="domain" description="Antitoxin Xre-like helix-turn-helix" evidence="3">
    <location>
        <begin position="33"/>
        <end position="95"/>
    </location>
</feature>
<evidence type="ECO:0000313" key="4">
    <source>
        <dbReference type="EMBL" id="RMB11881.1"/>
    </source>
</evidence>
<feature type="compositionally biased region" description="Basic and acidic residues" evidence="1">
    <location>
        <begin position="7"/>
        <end position="22"/>
    </location>
</feature>
<sequence>MHLVPVDSHKTGKRESAQDGHHHNGTPEQNPHISDAEGRAMARAAVNLFTRWDLTDAQACTLLGGISVATYTRWKRGDIGRLGVDRKTRLSNLMGIHKALRLLFTDNDRVYGWVHRDNDVYGGRTALDIMLGGQLTDLMRVRRYLDAVRG</sequence>
<evidence type="ECO:0000256" key="1">
    <source>
        <dbReference type="SAM" id="MobiDB-lite"/>
    </source>
</evidence>
<dbReference type="GO" id="GO:0003677">
    <property type="term" value="F:DNA binding"/>
    <property type="evidence" value="ECO:0007669"/>
    <property type="project" value="InterPro"/>
</dbReference>
<dbReference type="Pfam" id="PF09722">
    <property type="entry name" value="Xre_MbcA_ParS_C"/>
    <property type="match status" value="1"/>
</dbReference>
<proteinExistence type="predicted"/>
<evidence type="ECO:0000259" key="2">
    <source>
        <dbReference type="Pfam" id="PF09722"/>
    </source>
</evidence>
<organism evidence="4 5">
    <name type="scientific">Eilatimonas milleporae</name>
    <dbReference type="NCBI Taxonomy" id="911205"/>
    <lineage>
        <taxon>Bacteria</taxon>
        <taxon>Pseudomonadati</taxon>
        <taxon>Pseudomonadota</taxon>
        <taxon>Alphaproteobacteria</taxon>
        <taxon>Kordiimonadales</taxon>
        <taxon>Kordiimonadaceae</taxon>
        <taxon>Eilatimonas</taxon>
    </lineage>
</organism>
<dbReference type="InParanoid" id="A0A3M0CQQ3"/>
<reference evidence="4 5" key="1">
    <citation type="submission" date="2018-10" db="EMBL/GenBank/DDBJ databases">
        <title>Genomic Encyclopedia of Archaeal and Bacterial Type Strains, Phase II (KMG-II): from individual species to whole genera.</title>
        <authorList>
            <person name="Goeker M."/>
        </authorList>
    </citation>
    <scope>NUCLEOTIDE SEQUENCE [LARGE SCALE GENOMIC DNA]</scope>
    <source>
        <strain evidence="4 5">DSM 25217</strain>
    </source>
</reference>
<name>A0A3M0CQQ3_9PROT</name>
<dbReference type="Proteomes" id="UP000271227">
    <property type="component" value="Unassembled WGS sequence"/>
</dbReference>